<dbReference type="PANTHER" id="PTHR46148:SF59">
    <property type="entry name" value="NUCLEOTIDYLTRANSFERASE, RIBONUCLEASE H"/>
    <property type="match status" value="1"/>
</dbReference>
<comment type="caution">
    <text evidence="3">The sequence shown here is derived from an EMBL/GenBank/DDBJ whole genome shotgun (WGS) entry which is preliminary data.</text>
</comment>
<organism evidence="3 4">
    <name type="scientific">Tanacetum coccineum</name>
    <dbReference type="NCBI Taxonomy" id="301880"/>
    <lineage>
        <taxon>Eukaryota</taxon>
        <taxon>Viridiplantae</taxon>
        <taxon>Streptophyta</taxon>
        <taxon>Embryophyta</taxon>
        <taxon>Tracheophyta</taxon>
        <taxon>Spermatophyta</taxon>
        <taxon>Magnoliopsida</taxon>
        <taxon>eudicotyledons</taxon>
        <taxon>Gunneridae</taxon>
        <taxon>Pentapetalae</taxon>
        <taxon>asterids</taxon>
        <taxon>campanulids</taxon>
        <taxon>Asterales</taxon>
        <taxon>Asteraceae</taxon>
        <taxon>Asteroideae</taxon>
        <taxon>Anthemideae</taxon>
        <taxon>Anthemidinae</taxon>
        <taxon>Tanacetum</taxon>
    </lineage>
</organism>
<gene>
    <name evidence="3" type="ORF">Tco_0939433</name>
</gene>
<dbReference type="Proteomes" id="UP001151760">
    <property type="component" value="Unassembled WGS sequence"/>
</dbReference>
<dbReference type="PANTHER" id="PTHR46148">
    <property type="entry name" value="CHROMO DOMAIN-CONTAINING PROTEIN"/>
    <property type="match status" value="1"/>
</dbReference>
<evidence type="ECO:0000313" key="4">
    <source>
        <dbReference type="Proteomes" id="UP001151760"/>
    </source>
</evidence>
<evidence type="ECO:0000313" key="3">
    <source>
        <dbReference type="EMBL" id="GJT39568.1"/>
    </source>
</evidence>
<feature type="domain" description="Tf2-1-like SH3-like" evidence="2">
    <location>
        <begin position="172"/>
        <end position="237"/>
    </location>
</feature>
<dbReference type="InterPro" id="IPR056924">
    <property type="entry name" value="SH3_Tf2-1"/>
</dbReference>
<sequence length="513" mass="58325">MLVILPLGKKRETTLRVRALVMTIGLDLPKQILNAQTEARKPENIKNEDVGGVGLPVIGDLRTVIMHESPQIEVFNPSRVFIEKNVPRRKESYMVAQYECLIYRHLCCKCLTCAKVKAEHQRQSVAIFLPMKETDPLEKLARMYLKGSSTRHGIPVTMNADLKRKPMEFEVGDKVMLKVSPWKGVVRFGKRGKLNPRFVGPFKVIKRVGDVAYKLELPEELSRVHNTFHVSNLKKCHADEPLAVPLDGLHFDDKLQFVEEPIEITDREVKRLKRSRIPLVKVRWNSKRGPEFTWEREDQFRKKYPHLFTKTAPSSILLWIRFQISSRAGRRITSRPSGEVGESSAAAAARRPGPTIETRLRDTERRMMTALAVRAEIEVLRRERLAYEAFEATSLDAGARVDSLEDTSIMFSCDLRKWHQGRLTRLNPDATPTPVTDTHTTTSVTSAQLQAMIDEGVTAVLAARATTRNGDDSHTSGTGVRRNERAVRECTYQDFMKCQPLFFRGTEGVVDLT</sequence>
<evidence type="ECO:0000256" key="1">
    <source>
        <dbReference type="SAM" id="MobiDB-lite"/>
    </source>
</evidence>
<evidence type="ECO:0000259" key="2">
    <source>
        <dbReference type="Pfam" id="PF24626"/>
    </source>
</evidence>
<proteinExistence type="predicted"/>
<feature type="region of interest" description="Disordered" evidence="1">
    <location>
        <begin position="333"/>
        <end position="353"/>
    </location>
</feature>
<reference evidence="3" key="2">
    <citation type="submission" date="2022-01" db="EMBL/GenBank/DDBJ databases">
        <authorList>
            <person name="Yamashiro T."/>
            <person name="Shiraishi A."/>
            <person name="Satake H."/>
            <person name="Nakayama K."/>
        </authorList>
    </citation>
    <scope>NUCLEOTIDE SEQUENCE</scope>
</reference>
<reference evidence="3" key="1">
    <citation type="journal article" date="2022" name="Int. J. Mol. Sci.">
        <title>Draft Genome of Tanacetum Coccineum: Genomic Comparison of Closely Related Tanacetum-Family Plants.</title>
        <authorList>
            <person name="Yamashiro T."/>
            <person name="Shiraishi A."/>
            <person name="Nakayama K."/>
            <person name="Satake H."/>
        </authorList>
    </citation>
    <scope>NUCLEOTIDE SEQUENCE</scope>
</reference>
<dbReference type="EMBL" id="BQNB010015397">
    <property type="protein sequence ID" value="GJT39568.1"/>
    <property type="molecule type" value="Genomic_DNA"/>
</dbReference>
<protein>
    <recommendedName>
        <fullName evidence="2">Tf2-1-like SH3-like domain-containing protein</fullName>
    </recommendedName>
</protein>
<accession>A0ABQ5DMM1</accession>
<keyword evidence="4" id="KW-1185">Reference proteome</keyword>
<dbReference type="Pfam" id="PF24626">
    <property type="entry name" value="SH3_Tf2-1"/>
    <property type="match status" value="1"/>
</dbReference>
<name>A0ABQ5DMM1_9ASTR</name>